<keyword evidence="4 8" id="KW-0732">Signal</keyword>
<evidence type="ECO:0000256" key="8">
    <source>
        <dbReference type="RuleBase" id="RU361156"/>
    </source>
</evidence>
<reference evidence="9" key="1">
    <citation type="journal article" date="2018" name="DNA Res.">
        <title>Multiple hybrid de novo genome assembly of finger millet, an orphan allotetraploid crop.</title>
        <authorList>
            <person name="Hatakeyama M."/>
            <person name="Aluri S."/>
            <person name="Balachadran M.T."/>
            <person name="Sivarajan S.R."/>
            <person name="Patrignani A."/>
            <person name="Gruter S."/>
            <person name="Poveda L."/>
            <person name="Shimizu-Inatsugi R."/>
            <person name="Baeten J."/>
            <person name="Francoijs K.J."/>
            <person name="Nataraja K.N."/>
            <person name="Reddy Y.A.N."/>
            <person name="Phadnis S."/>
            <person name="Ravikumar R.L."/>
            <person name="Schlapbach R."/>
            <person name="Sreeman S.M."/>
            <person name="Shimizu K.K."/>
        </authorList>
    </citation>
    <scope>NUCLEOTIDE SEQUENCE</scope>
</reference>
<proteinExistence type="inferred from homology"/>
<comment type="similarity">
    <text evidence="1 8">Belongs to the peptidase S10 family.</text>
</comment>
<evidence type="ECO:0000256" key="3">
    <source>
        <dbReference type="ARBA" id="ARBA00022670"/>
    </source>
</evidence>
<evidence type="ECO:0000256" key="2">
    <source>
        <dbReference type="ARBA" id="ARBA00022645"/>
    </source>
</evidence>
<protein>
    <recommendedName>
        <fullName evidence="8">Carboxypeptidase</fullName>
        <ecNumber evidence="8">3.4.16.-</ecNumber>
    </recommendedName>
</protein>
<evidence type="ECO:0000256" key="7">
    <source>
        <dbReference type="ARBA" id="ARBA00023180"/>
    </source>
</evidence>
<dbReference type="PROSITE" id="PS00560">
    <property type="entry name" value="CARBOXYPEPT_SER_HIS"/>
    <property type="match status" value="1"/>
</dbReference>
<keyword evidence="5 8" id="KW-0378">Hydrolase</keyword>
<dbReference type="GO" id="GO:0004185">
    <property type="term" value="F:serine-type carboxypeptidase activity"/>
    <property type="evidence" value="ECO:0007669"/>
    <property type="project" value="UniProtKB-UniRule"/>
</dbReference>
<accession>A0AAV5D4K4</accession>
<keyword evidence="6" id="KW-1015">Disulfide bond</keyword>
<evidence type="ECO:0000313" key="10">
    <source>
        <dbReference type="Proteomes" id="UP001054889"/>
    </source>
</evidence>
<dbReference type="GO" id="GO:0006508">
    <property type="term" value="P:proteolysis"/>
    <property type="evidence" value="ECO:0007669"/>
    <property type="project" value="UniProtKB-KW"/>
</dbReference>
<keyword evidence="3 8" id="KW-0645">Protease</keyword>
<dbReference type="AlphaFoldDB" id="A0AAV5D4K4"/>
<reference evidence="9" key="2">
    <citation type="submission" date="2021-12" db="EMBL/GenBank/DDBJ databases">
        <title>Resequencing data analysis of finger millet.</title>
        <authorList>
            <person name="Hatakeyama M."/>
            <person name="Aluri S."/>
            <person name="Balachadran M.T."/>
            <person name="Sivarajan S.R."/>
            <person name="Poveda L."/>
            <person name="Shimizu-Inatsugi R."/>
            <person name="Schlapbach R."/>
            <person name="Sreeman S.M."/>
            <person name="Shimizu K.K."/>
        </authorList>
    </citation>
    <scope>NUCLEOTIDE SEQUENCE</scope>
</reference>
<name>A0AAV5D4K4_ELECO</name>
<keyword evidence="10" id="KW-1185">Reference proteome</keyword>
<dbReference type="PANTHER" id="PTHR11802:SF243">
    <property type="entry name" value="CARBOXYPEPTIDASE"/>
    <property type="match status" value="1"/>
</dbReference>
<dbReference type="EMBL" id="BQKI01000012">
    <property type="protein sequence ID" value="GJN05341.1"/>
    <property type="molecule type" value="Genomic_DNA"/>
</dbReference>
<gene>
    <name evidence="9" type="primary">ga22962</name>
    <name evidence="9" type="ORF">PR202_ga22962</name>
</gene>
<evidence type="ECO:0000256" key="1">
    <source>
        <dbReference type="ARBA" id="ARBA00009431"/>
    </source>
</evidence>
<dbReference type="InterPro" id="IPR018202">
    <property type="entry name" value="Ser_caboxypep_ser_AS"/>
</dbReference>
<comment type="caution">
    <text evidence="9">The sequence shown here is derived from an EMBL/GenBank/DDBJ whole genome shotgun (WGS) entry which is preliminary data.</text>
</comment>
<dbReference type="PROSITE" id="PS00131">
    <property type="entry name" value="CARBOXYPEPT_SER_SER"/>
    <property type="match status" value="1"/>
</dbReference>
<evidence type="ECO:0000256" key="4">
    <source>
        <dbReference type="ARBA" id="ARBA00022729"/>
    </source>
</evidence>
<evidence type="ECO:0000313" key="9">
    <source>
        <dbReference type="EMBL" id="GJN05341.1"/>
    </source>
</evidence>
<feature type="chain" id="PRO_5043111915" description="Carboxypeptidase" evidence="8">
    <location>
        <begin position="29"/>
        <end position="446"/>
    </location>
</feature>
<keyword evidence="2 8" id="KW-0121">Carboxypeptidase</keyword>
<dbReference type="Gene3D" id="3.40.50.1820">
    <property type="entry name" value="alpha/beta hydrolase"/>
    <property type="match status" value="2"/>
</dbReference>
<feature type="signal peptide" evidence="8">
    <location>
        <begin position="1"/>
        <end position="28"/>
    </location>
</feature>
<sequence length="446" mass="50602">MASSAPATTRLLAIFVAFSLLPAPATMAARDEQESDRVAFLPGQPRSPAVSQFSGYVTVNERNGRALFYWFFEAHASPAQKPLLLWLNGGPGCSSVGYGAASELGPLLVNDNGTGFEFNKFSWNRAEDTYNFLVNWFSRFPQYKSNDFYISGESYAGHYVPQLAELVYERNKHLERNQHINLKGFVVGNGITDEYYDEKALVEFAWSHSVISDQIYENVKNVCDFRLPYFTNECADAMDLVYTQYDKIDIFNVYAPKCNAPTDESALSLSSASSVETNAKKKFKRLRMSSGYDPCYSTHIEDYFNRIDVQKLLHANVSGWIKDRRWTICSYSIFNNYDMGIFSVRHIYDKLIKAGLRVWIYSGDVDGRVPVIGSRYWTEALGLPIKSQWQPWYLKDQVAGRFVEYEGLTMATVRGAGHDVPQDKPAEALVIISSFFSGRQLPTRNF</sequence>
<dbReference type="FunFam" id="3.40.50.11320:FF:000001">
    <property type="entry name" value="Carboxypeptidase"/>
    <property type="match status" value="1"/>
</dbReference>
<dbReference type="Gene3D" id="6.10.250.940">
    <property type="match status" value="1"/>
</dbReference>
<dbReference type="GO" id="GO:0005773">
    <property type="term" value="C:vacuole"/>
    <property type="evidence" value="ECO:0007669"/>
    <property type="project" value="TreeGrafter"/>
</dbReference>
<dbReference type="Gene3D" id="3.40.50.11320">
    <property type="match status" value="1"/>
</dbReference>
<evidence type="ECO:0000256" key="5">
    <source>
        <dbReference type="ARBA" id="ARBA00022801"/>
    </source>
</evidence>
<dbReference type="InterPro" id="IPR029058">
    <property type="entry name" value="AB_hydrolase_fold"/>
</dbReference>
<dbReference type="PRINTS" id="PR00724">
    <property type="entry name" value="CRBOXYPTASEC"/>
</dbReference>
<organism evidence="9 10">
    <name type="scientific">Eleusine coracana subsp. coracana</name>
    <dbReference type="NCBI Taxonomy" id="191504"/>
    <lineage>
        <taxon>Eukaryota</taxon>
        <taxon>Viridiplantae</taxon>
        <taxon>Streptophyta</taxon>
        <taxon>Embryophyta</taxon>
        <taxon>Tracheophyta</taxon>
        <taxon>Spermatophyta</taxon>
        <taxon>Magnoliopsida</taxon>
        <taxon>Liliopsida</taxon>
        <taxon>Poales</taxon>
        <taxon>Poaceae</taxon>
        <taxon>PACMAD clade</taxon>
        <taxon>Chloridoideae</taxon>
        <taxon>Cynodonteae</taxon>
        <taxon>Eleusininae</taxon>
        <taxon>Eleusine</taxon>
    </lineage>
</organism>
<dbReference type="PANTHER" id="PTHR11802">
    <property type="entry name" value="SERINE PROTEASE FAMILY S10 SERINE CARBOXYPEPTIDASE"/>
    <property type="match status" value="1"/>
</dbReference>
<dbReference type="Proteomes" id="UP001054889">
    <property type="component" value="Unassembled WGS sequence"/>
</dbReference>
<dbReference type="InterPro" id="IPR033124">
    <property type="entry name" value="Ser_caboxypep_his_AS"/>
</dbReference>
<evidence type="ECO:0000256" key="6">
    <source>
        <dbReference type="ARBA" id="ARBA00023157"/>
    </source>
</evidence>
<dbReference type="InterPro" id="IPR001563">
    <property type="entry name" value="Peptidase_S10"/>
</dbReference>
<dbReference type="Pfam" id="PF00450">
    <property type="entry name" value="Peptidase_S10"/>
    <property type="match status" value="1"/>
</dbReference>
<dbReference type="EC" id="3.4.16.-" evidence="8"/>
<dbReference type="SUPFAM" id="SSF53474">
    <property type="entry name" value="alpha/beta-Hydrolases"/>
    <property type="match status" value="1"/>
</dbReference>
<keyword evidence="7" id="KW-0325">Glycoprotein</keyword>